<evidence type="ECO:0000313" key="2">
    <source>
        <dbReference type="EMBL" id="CAG8841971.1"/>
    </source>
</evidence>
<evidence type="ECO:0000313" key="3">
    <source>
        <dbReference type="Proteomes" id="UP000789901"/>
    </source>
</evidence>
<feature type="non-terminal residue" evidence="2">
    <location>
        <position position="1"/>
    </location>
</feature>
<comment type="caution">
    <text evidence="2">The sequence shown here is derived from an EMBL/GenBank/DDBJ whole genome shotgun (WGS) entry which is preliminary data.</text>
</comment>
<dbReference type="EMBL" id="CAJVQB010067507">
    <property type="protein sequence ID" value="CAG8841971.1"/>
    <property type="molecule type" value="Genomic_DNA"/>
</dbReference>
<feature type="region of interest" description="Disordered" evidence="1">
    <location>
        <begin position="1"/>
        <end position="54"/>
    </location>
</feature>
<evidence type="ECO:0000256" key="1">
    <source>
        <dbReference type="SAM" id="MobiDB-lite"/>
    </source>
</evidence>
<name>A0ABN7WVZ5_GIGMA</name>
<gene>
    <name evidence="2" type="ORF">GMARGA_LOCUS35733</name>
</gene>
<organism evidence="2 3">
    <name type="scientific">Gigaspora margarita</name>
    <dbReference type="NCBI Taxonomy" id="4874"/>
    <lineage>
        <taxon>Eukaryota</taxon>
        <taxon>Fungi</taxon>
        <taxon>Fungi incertae sedis</taxon>
        <taxon>Mucoromycota</taxon>
        <taxon>Glomeromycotina</taxon>
        <taxon>Glomeromycetes</taxon>
        <taxon>Diversisporales</taxon>
        <taxon>Gigasporaceae</taxon>
        <taxon>Gigaspora</taxon>
    </lineage>
</organism>
<protein>
    <submittedName>
        <fullName evidence="2">24944_t:CDS:1</fullName>
    </submittedName>
</protein>
<keyword evidence="3" id="KW-1185">Reference proteome</keyword>
<sequence>VWAGPQEFSQEGVPVPVRSPPLEGAGQRPGSVWAAARAHARRGEERAAAGPPSWEAWEASASRACLPRAEPGGVRPRCAALSRAGLVRSPGPEEAVLQLPLFLLAGHGRPGRLRRGFRLGEVPGGVGLGAGVRGTGGVCRAPAQGPAWACGARESGAEAAPGVLASWRDRREVDKDTACCGPEAQAGSGEVACRGPRNVCVQSQCFPKPLTVQKSTFWKRKREAGGCSVRSLLAQKVWRVDFGTSPSFPLVGACSVAWTLGSDVEAESRCLKEKEDLCGRVLGQGKGGVRPVRGAERMPWRLGPRRDCRLGWGKQNFSIKPGAFYRFLETTRGDSARGLWGQTLSNGSWLCHLRAARRLSLVKRVNLNGLHPTLFPFQLAVATDRICSTVEFEIISLDLAALGKTI</sequence>
<accession>A0ABN7WVZ5</accession>
<reference evidence="2 3" key="1">
    <citation type="submission" date="2021-06" db="EMBL/GenBank/DDBJ databases">
        <authorList>
            <person name="Kallberg Y."/>
            <person name="Tangrot J."/>
            <person name="Rosling A."/>
        </authorList>
    </citation>
    <scope>NUCLEOTIDE SEQUENCE [LARGE SCALE GENOMIC DNA]</scope>
    <source>
        <strain evidence="2 3">120-4 pot B 10/14</strain>
    </source>
</reference>
<proteinExistence type="predicted"/>
<dbReference type="Proteomes" id="UP000789901">
    <property type="component" value="Unassembled WGS sequence"/>
</dbReference>